<protein>
    <submittedName>
        <fullName evidence="2">Cell wall hydrolase</fullName>
    </submittedName>
</protein>
<dbReference type="AlphaFoldDB" id="A0AAJ3H360"/>
<proteinExistence type="predicted"/>
<dbReference type="Pfam" id="PF07486">
    <property type="entry name" value="Hydrolase_2"/>
    <property type="match status" value="1"/>
</dbReference>
<accession>A0AAJ3H360</accession>
<evidence type="ECO:0000313" key="3">
    <source>
        <dbReference type="Proteomes" id="UP000546584"/>
    </source>
</evidence>
<dbReference type="Proteomes" id="UP000546584">
    <property type="component" value="Unassembled WGS sequence"/>
</dbReference>
<dbReference type="Gene3D" id="1.10.10.2520">
    <property type="entry name" value="Cell wall hydrolase SleB, domain 1"/>
    <property type="match status" value="1"/>
</dbReference>
<dbReference type="RefSeq" id="WP_177025991.1">
    <property type="nucleotide sequence ID" value="NZ_JACAQR010000013.1"/>
</dbReference>
<feature type="domain" description="Cell wall hydrolase SleB" evidence="1">
    <location>
        <begin position="20"/>
        <end position="121"/>
    </location>
</feature>
<evidence type="ECO:0000259" key="1">
    <source>
        <dbReference type="Pfam" id="PF07486"/>
    </source>
</evidence>
<dbReference type="GO" id="GO:0016787">
    <property type="term" value="F:hydrolase activity"/>
    <property type="evidence" value="ECO:0007669"/>
    <property type="project" value="UniProtKB-KW"/>
</dbReference>
<organism evidence="2 3">
    <name type="scientific">Pseudomonas yamanorum</name>
    <dbReference type="NCBI Taxonomy" id="515393"/>
    <lineage>
        <taxon>Bacteria</taxon>
        <taxon>Pseudomonadati</taxon>
        <taxon>Pseudomonadota</taxon>
        <taxon>Gammaproteobacteria</taxon>
        <taxon>Pseudomonadales</taxon>
        <taxon>Pseudomonadaceae</taxon>
        <taxon>Pseudomonas</taxon>
    </lineage>
</organism>
<dbReference type="InterPro" id="IPR042047">
    <property type="entry name" value="SleB_dom1"/>
</dbReference>
<name>A0AAJ3H360_9PSED</name>
<dbReference type="EMBL" id="JACAQR010000013">
    <property type="protein sequence ID" value="NWD42483.1"/>
    <property type="molecule type" value="Genomic_DNA"/>
</dbReference>
<gene>
    <name evidence="2" type="ORF">HX826_11450</name>
</gene>
<comment type="caution">
    <text evidence="2">The sequence shown here is derived from an EMBL/GenBank/DDBJ whole genome shotgun (WGS) entry which is preliminary data.</text>
</comment>
<keyword evidence="2" id="KW-0378">Hydrolase</keyword>
<evidence type="ECO:0000313" key="2">
    <source>
        <dbReference type="EMBL" id="NWD42483.1"/>
    </source>
</evidence>
<sequence length="123" mass="14258">MFPNSAMLCLALNIYHESRGEPHLGQVAVAMVTMNRASWDADRVCEVVYQPRQFSWTPRATHKKPTETKAWTKAQRIASDVLSGKVEDTTLGATYFHTHRVKPVWRHSFERTTRIGNHIFYRE</sequence>
<reference evidence="2 3" key="1">
    <citation type="submission" date="2020-04" db="EMBL/GenBank/DDBJ databases">
        <title>Molecular characterization of pseudomonads from Agaricus bisporus reveal novel blotch 2 pathogens in Western Europe.</title>
        <authorList>
            <person name="Taparia T."/>
            <person name="Krijger M."/>
            <person name="Haynes E."/>
            <person name="Elpinstone J.G."/>
            <person name="Noble R."/>
            <person name="Van Der Wolf J."/>
        </authorList>
    </citation>
    <scope>NUCLEOTIDE SEQUENCE [LARGE SCALE GENOMIC DNA]</scope>
    <source>
        <strain evidence="2 3">IPO3753</strain>
    </source>
</reference>
<dbReference type="InterPro" id="IPR011105">
    <property type="entry name" value="Cell_wall_hydrolase_SleB"/>
</dbReference>